<evidence type="ECO:0000313" key="1">
    <source>
        <dbReference type="EMBL" id="GAI10947.1"/>
    </source>
</evidence>
<proteinExistence type="predicted"/>
<name>X1KV32_9ZZZZ</name>
<feature type="non-terminal residue" evidence="1">
    <location>
        <position position="1"/>
    </location>
</feature>
<protein>
    <submittedName>
        <fullName evidence="1">Uncharacterized protein</fullName>
    </submittedName>
</protein>
<comment type="caution">
    <text evidence="1">The sequence shown here is derived from an EMBL/GenBank/DDBJ whole genome shotgun (WGS) entry which is preliminary data.</text>
</comment>
<organism evidence="1">
    <name type="scientific">marine sediment metagenome</name>
    <dbReference type="NCBI Taxonomy" id="412755"/>
    <lineage>
        <taxon>unclassified sequences</taxon>
        <taxon>metagenomes</taxon>
        <taxon>ecological metagenomes</taxon>
    </lineage>
</organism>
<dbReference type="AlphaFoldDB" id="X1KV32"/>
<dbReference type="EMBL" id="BARV01006301">
    <property type="protein sequence ID" value="GAI10947.1"/>
    <property type="molecule type" value="Genomic_DNA"/>
</dbReference>
<gene>
    <name evidence="1" type="ORF">S06H3_12902</name>
</gene>
<accession>X1KV32</accession>
<reference evidence="1" key="1">
    <citation type="journal article" date="2014" name="Front. Microbiol.">
        <title>High frequency of phylogenetically diverse reductive dehalogenase-homologous genes in deep subseafloor sedimentary metagenomes.</title>
        <authorList>
            <person name="Kawai M."/>
            <person name="Futagami T."/>
            <person name="Toyoda A."/>
            <person name="Takaki Y."/>
            <person name="Nishi S."/>
            <person name="Hori S."/>
            <person name="Arai W."/>
            <person name="Tsubouchi T."/>
            <person name="Morono Y."/>
            <person name="Uchiyama I."/>
            <person name="Ito T."/>
            <person name="Fujiyama A."/>
            <person name="Inagaki F."/>
            <person name="Takami H."/>
        </authorList>
    </citation>
    <scope>NUCLEOTIDE SEQUENCE</scope>
    <source>
        <strain evidence="1">Expedition CK06-06</strain>
    </source>
</reference>
<sequence>EVIEGADNFKMISSGNLDSRYTPIELSDAFLERWAQIKLIYPDKEGTIDILMSRAAGLDEKMATLITELIFDFRNILASYKKDMGLRGAVEVCQASLASKQSLRKLIEVYMLNPKSTYESDQTLYKKLMERVNKRIKG</sequence>